<protein>
    <submittedName>
        <fullName evidence="2">NEDD4 binding protein 1</fullName>
    </submittedName>
</protein>
<evidence type="ECO:0000313" key="3">
    <source>
        <dbReference type="Proteomes" id="UP001626550"/>
    </source>
</evidence>
<evidence type="ECO:0000259" key="1">
    <source>
        <dbReference type="Pfam" id="PF11977"/>
    </source>
</evidence>
<dbReference type="Gene3D" id="3.40.50.11980">
    <property type="match status" value="1"/>
</dbReference>
<name>A0ABD2Q7G9_9PLAT</name>
<dbReference type="EMBL" id="JBJKFK010000733">
    <property type="protein sequence ID" value="KAL3315519.1"/>
    <property type="molecule type" value="Genomic_DNA"/>
</dbReference>
<proteinExistence type="predicted"/>
<dbReference type="PANTHER" id="PTHR12876:SF35">
    <property type="entry name" value="LD08718P-RELATED"/>
    <property type="match status" value="1"/>
</dbReference>
<dbReference type="InterPro" id="IPR051101">
    <property type="entry name" value="ZC3H12/N4BP1_RNase_Reg"/>
</dbReference>
<dbReference type="AlphaFoldDB" id="A0ABD2Q7G9"/>
<feature type="domain" description="RNase NYN" evidence="1">
    <location>
        <begin position="3"/>
        <end position="67"/>
    </location>
</feature>
<dbReference type="InterPro" id="IPR021869">
    <property type="entry name" value="RNase_Zc3h12_NYN"/>
</dbReference>
<organism evidence="2 3">
    <name type="scientific">Cichlidogyrus casuarinus</name>
    <dbReference type="NCBI Taxonomy" id="1844966"/>
    <lineage>
        <taxon>Eukaryota</taxon>
        <taxon>Metazoa</taxon>
        <taxon>Spiralia</taxon>
        <taxon>Lophotrochozoa</taxon>
        <taxon>Platyhelminthes</taxon>
        <taxon>Monogenea</taxon>
        <taxon>Monopisthocotylea</taxon>
        <taxon>Dactylogyridea</taxon>
        <taxon>Ancyrocephalidae</taxon>
        <taxon>Cichlidogyrus</taxon>
    </lineage>
</organism>
<dbReference type="PANTHER" id="PTHR12876">
    <property type="entry name" value="N4BP1-RELATED"/>
    <property type="match status" value="1"/>
</dbReference>
<reference evidence="2 3" key="1">
    <citation type="submission" date="2024-11" db="EMBL/GenBank/DDBJ databases">
        <title>Adaptive evolution of stress response genes in parasites aligns with host niche diversity.</title>
        <authorList>
            <person name="Hahn C."/>
            <person name="Resl P."/>
        </authorList>
    </citation>
    <scope>NUCLEOTIDE SEQUENCE [LARGE SCALE GENOMIC DNA]</scope>
    <source>
        <strain evidence="2">EGGRZ-B1_66</strain>
        <tissue evidence="2">Body</tissue>
    </source>
</reference>
<comment type="caution">
    <text evidence="2">The sequence shown here is derived from an EMBL/GenBank/DDBJ whole genome shotgun (WGS) entry which is preliminary data.</text>
</comment>
<evidence type="ECO:0000313" key="2">
    <source>
        <dbReference type="EMBL" id="KAL3315519.1"/>
    </source>
</evidence>
<dbReference type="Proteomes" id="UP001626550">
    <property type="component" value="Unassembled WGS sequence"/>
</dbReference>
<sequence>MKEFSIKGLEMALEYFTERGHKDIIIFLPRHMHKHAFDKLTKWERLGHVKFTPSRFIDGKMCTSYDD</sequence>
<feature type="non-terminal residue" evidence="2">
    <location>
        <position position="67"/>
    </location>
</feature>
<gene>
    <name evidence="2" type="primary">N4BP1_2</name>
    <name evidence="2" type="ORF">Ciccas_005842</name>
</gene>
<dbReference type="Pfam" id="PF11977">
    <property type="entry name" value="RNase_Zc3h12a"/>
    <property type="match status" value="1"/>
</dbReference>
<keyword evidence="3" id="KW-1185">Reference proteome</keyword>
<accession>A0ABD2Q7G9</accession>